<protein>
    <recommendedName>
        <fullName evidence="6 7">Large ribosomal subunit protein bL9</fullName>
    </recommendedName>
</protein>
<dbReference type="Proteomes" id="UP000095042">
    <property type="component" value="Unassembled WGS sequence"/>
</dbReference>
<evidence type="ECO:0000313" key="11">
    <source>
        <dbReference type="Proteomes" id="UP000095042"/>
    </source>
</evidence>
<dbReference type="InterPro" id="IPR020070">
    <property type="entry name" value="Ribosomal_bL9_N"/>
</dbReference>
<dbReference type="Gene3D" id="3.10.430.100">
    <property type="entry name" value="Ribosomal protein L9, C-terminal domain"/>
    <property type="match status" value="1"/>
</dbReference>
<dbReference type="InterPro" id="IPR000244">
    <property type="entry name" value="Ribosomal_bL9"/>
</dbReference>
<evidence type="ECO:0000259" key="9">
    <source>
        <dbReference type="PROSITE" id="PS00651"/>
    </source>
</evidence>
<keyword evidence="11" id="KW-1185">Reference proteome</keyword>
<dbReference type="InterPro" id="IPR036791">
    <property type="entry name" value="Ribosomal_bL9_C_sf"/>
</dbReference>
<feature type="domain" description="Ribosomal protein L9" evidence="9">
    <location>
        <begin position="13"/>
        <end position="40"/>
    </location>
</feature>
<dbReference type="Pfam" id="PF03948">
    <property type="entry name" value="Ribosomal_L9_C"/>
    <property type="match status" value="1"/>
</dbReference>
<evidence type="ECO:0000256" key="5">
    <source>
        <dbReference type="ARBA" id="ARBA00023274"/>
    </source>
</evidence>
<proteinExistence type="inferred from homology"/>
<dbReference type="Gene3D" id="3.40.5.10">
    <property type="entry name" value="Ribosomal protein L9, N-terminal domain"/>
    <property type="match status" value="1"/>
</dbReference>
<feature type="compositionally biased region" description="Acidic residues" evidence="8">
    <location>
        <begin position="186"/>
        <end position="208"/>
    </location>
</feature>
<sequence length="214" mass="23508">MQVILLERLGRLGQIGDVVTVKDGFARNFLLPHGKALRATEANRKHFESERAQLEARDLERKGEAETVAKRLNGQSFIVIRQAGDNGQLYGSVSTRDIATAVTEGGFSIDRRQVQLDRPIKMLGLHEVRVALHGEVVPHVQINVARTQDEAARQARGEDVTQELTEEEEAAEEARLAAEGLFEEGAAPEEEELAEGETAVEEATENAEDAEKSS</sequence>
<dbReference type="GO" id="GO:0006412">
    <property type="term" value="P:translation"/>
    <property type="evidence" value="ECO:0007669"/>
    <property type="project" value="UniProtKB-UniRule"/>
</dbReference>
<dbReference type="NCBIfam" id="TIGR00158">
    <property type="entry name" value="L9"/>
    <property type="match status" value="1"/>
</dbReference>
<evidence type="ECO:0000256" key="4">
    <source>
        <dbReference type="ARBA" id="ARBA00022980"/>
    </source>
</evidence>
<gene>
    <name evidence="7" type="primary">rplI</name>
    <name evidence="10" type="ORF">AUC71_12410</name>
</gene>
<keyword evidence="5 7" id="KW-0687">Ribonucleoprotein</keyword>
<keyword evidence="2 7" id="KW-0699">rRNA-binding</keyword>
<dbReference type="InterPro" id="IPR020069">
    <property type="entry name" value="Ribosomal_bL9_C"/>
</dbReference>
<feature type="compositionally biased region" description="Acidic residues" evidence="8">
    <location>
        <begin position="160"/>
        <end position="171"/>
    </location>
</feature>
<dbReference type="GO" id="GO:1990904">
    <property type="term" value="C:ribonucleoprotein complex"/>
    <property type="evidence" value="ECO:0007669"/>
    <property type="project" value="UniProtKB-KW"/>
</dbReference>
<dbReference type="InterPro" id="IPR009027">
    <property type="entry name" value="Ribosomal_bL9/RNase_H1_N"/>
</dbReference>
<keyword evidence="4 7" id="KW-0689">Ribosomal protein</keyword>
<name>A0A1E3WAW2_9HYPH</name>
<dbReference type="PANTHER" id="PTHR21368">
    <property type="entry name" value="50S RIBOSOMAL PROTEIN L9"/>
    <property type="match status" value="1"/>
</dbReference>
<comment type="caution">
    <text evidence="10">The sequence shown here is derived from an EMBL/GenBank/DDBJ whole genome shotgun (WGS) entry which is preliminary data.</text>
</comment>
<dbReference type="GO" id="GO:0003735">
    <property type="term" value="F:structural constituent of ribosome"/>
    <property type="evidence" value="ECO:0007669"/>
    <property type="project" value="InterPro"/>
</dbReference>
<dbReference type="GO" id="GO:0019843">
    <property type="term" value="F:rRNA binding"/>
    <property type="evidence" value="ECO:0007669"/>
    <property type="project" value="UniProtKB-UniRule"/>
</dbReference>
<dbReference type="EMBL" id="LPWD01000192">
    <property type="protein sequence ID" value="ODS02948.1"/>
    <property type="molecule type" value="Genomic_DNA"/>
</dbReference>
<dbReference type="GO" id="GO:0005840">
    <property type="term" value="C:ribosome"/>
    <property type="evidence" value="ECO:0007669"/>
    <property type="project" value="UniProtKB-KW"/>
</dbReference>
<evidence type="ECO:0000256" key="7">
    <source>
        <dbReference type="HAMAP-Rule" id="MF_00503"/>
    </source>
</evidence>
<reference evidence="10 11" key="1">
    <citation type="journal article" date="2016" name="Environ. Microbiol.">
        <title>New Methyloceanibacter diversity from North Sea sediments includes methanotroph containing solely the soluble methane monooxygenase.</title>
        <authorList>
            <person name="Vekeman B."/>
            <person name="Kerckhof F.M."/>
            <person name="Cremers G."/>
            <person name="de Vos P."/>
            <person name="Vandamme P."/>
            <person name="Boon N."/>
            <person name="Op den Camp H.J."/>
            <person name="Heylen K."/>
        </authorList>
    </citation>
    <scope>NUCLEOTIDE SEQUENCE [LARGE SCALE GENOMIC DNA]</scope>
    <source>
        <strain evidence="10 11">R-67177</strain>
    </source>
</reference>
<comment type="similarity">
    <text evidence="1 7">Belongs to the bacterial ribosomal protein bL9 family.</text>
</comment>
<dbReference type="SUPFAM" id="SSF55653">
    <property type="entry name" value="Ribosomal protein L9 C-domain"/>
    <property type="match status" value="1"/>
</dbReference>
<evidence type="ECO:0000256" key="1">
    <source>
        <dbReference type="ARBA" id="ARBA00010605"/>
    </source>
</evidence>
<evidence type="ECO:0000256" key="2">
    <source>
        <dbReference type="ARBA" id="ARBA00022730"/>
    </source>
</evidence>
<dbReference type="OrthoDB" id="9788336at2"/>
<evidence type="ECO:0000256" key="8">
    <source>
        <dbReference type="SAM" id="MobiDB-lite"/>
    </source>
</evidence>
<dbReference type="SUPFAM" id="SSF55658">
    <property type="entry name" value="L9 N-domain-like"/>
    <property type="match status" value="1"/>
</dbReference>
<dbReference type="InterPro" id="IPR036935">
    <property type="entry name" value="Ribosomal_bL9_N_sf"/>
</dbReference>
<feature type="region of interest" description="Disordered" evidence="8">
    <location>
        <begin position="151"/>
        <end position="214"/>
    </location>
</feature>
<dbReference type="Pfam" id="PF01281">
    <property type="entry name" value="Ribosomal_L9_N"/>
    <property type="match status" value="1"/>
</dbReference>
<dbReference type="AlphaFoldDB" id="A0A1E3WAW2"/>
<dbReference type="RefSeq" id="WP_069623846.1">
    <property type="nucleotide sequence ID" value="NZ_LPWD01000192.1"/>
</dbReference>
<dbReference type="PROSITE" id="PS00651">
    <property type="entry name" value="RIBOSOMAL_L9"/>
    <property type="match status" value="1"/>
</dbReference>
<evidence type="ECO:0000313" key="10">
    <source>
        <dbReference type="EMBL" id="ODS02948.1"/>
    </source>
</evidence>
<evidence type="ECO:0000256" key="3">
    <source>
        <dbReference type="ARBA" id="ARBA00022884"/>
    </source>
</evidence>
<keyword evidence="3 7" id="KW-0694">RNA-binding</keyword>
<dbReference type="InterPro" id="IPR020594">
    <property type="entry name" value="Ribosomal_bL9_bac/chp"/>
</dbReference>
<organism evidence="10 11">
    <name type="scientific">Methyloceanibacter marginalis</name>
    <dbReference type="NCBI Taxonomy" id="1774971"/>
    <lineage>
        <taxon>Bacteria</taxon>
        <taxon>Pseudomonadati</taxon>
        <taxon>Pseudomonadota</taxon>
        <taxon>Alphaproteobacteria</taxon>
        <taxon>Hyphomicrobiales</taxon>
        <taxon>Hyphomicrobiaceae</taxon>
        <taxon>Methyloceanibacter</taxon>
    </lineage>
</organism>
<evidence type="ECO:0000256" key="6">
    <source>
        <dbReference type="ARBA" id="ARBA00035292"/>
    </source>
</evidence>
<accession>A0A1E3WAW2</accession>
<dbReference type="HAMAP" id="MF_00503">
    <property type="entry name" value="Ribosomal_bL9"/>
    <property type="match status" value="1"/>
</dbReference>
<comment type="function">
    <text evidence="7">Binds to the 23S rRNA.</text>
</comment>